<feature type="compositionally biased region" description="Basic and acidic residues" evidence="2">
    <location>
        <begin position="41"/>
        <end position="65"/>
    </location>
</feature>
<feature type="compositionally biased region" description="Polar residues" evidence="2">
    <location>
        <begin position="406"/>
        <end position="422"/>
    </location>
</feature>
<proteinExistence type="predicted"/>
<dbReference type="PANTHER" id="PTHR22948:SF12">
    <property type="entry name" value="TUDOR DOMAIN-CONTAINING PROTEIN 10"/>
    <property type="match status" value="1"/>
</dbReference>
<dbReference type="AlphaFoldDB" id="A0A401RRX6"/>
<sequence>MEPEAHGGPGLTRLSPPLHLPLSRLGLRKPLQKMKMATNESSEKQVARRMIHREGASNRRQEPKNSKGPRKKGIYIGNLPSEIAEVHIVWKGLGDVMSDHSFHFFQEQIQKLFAAFEPVTVRKIVSGLKCYAFVDVGDAENVALAISHLNNTIYNGRRLVVRELCESRGSERLTQTTEVELPPLEKIDKDLSLGNKTLCISRTVKDGNRISYAIPLEMRSLALVQMLTSCFKDIGWMAESRKVHGDVGLMVMDTFPHMPYFWAMNLIPETYVKMCQLFNTLSVVTQEQPFLKEEEVRRGQRCVAEFPGEGGEWNRCWIVDVVESRVILFYVDSGSTACVPASSVKSLDSDEFWTIPPLVQPFVLQQGVMGNRKMDGIILKGRIVGFHEAEPHILRFSITDEDGRQPSHTGTNLNTGENKNKV</sequence>
<organism evidence="5 6">
    <name type="scientific">Chiloscyllium punctatum</name>
    <name type="common">Brownbanded bambooshark</name>
    <name type="synonym">Hemiscyllium punctatum</name>
    <dbReference type="NCBI Taxonomy" id="137246"/>
    <lineage>
        <taxon>Eukaryota</taxon>
        <taxon>Metazoa</taxon>
        <taxon>Chordata</taxon>
        <taxon>Craniata</taxon>
        <taxon>Vertebrata</taxon>
        <taxon>Chondrichthyes</taxon>
        <taxon>Elasmobranchii</taxon>
        <taxon>Galeomorphii</taxon>
        <taxon>Galeoidea</taxon>
        <taxon>Orectolobiformes</taxon>
        <taxon>Hemiscylliidae</taxon>
        <taxon>Chiloscyllium</taxon>
    </lineage>
</organism>
<dbReference type="Proteomes" id="UP000287033">
    <property type="component" value="Unassembled WGS sequence"/>
</dbReference>
<dbReference type="PROSITE" id="PS50304">
    <property type="entry name" value="TUDOR"/>
    <property type="match status" value="1"/>
</dbReference>
<dbReference type="InterPro" id="IPR050621">
    <property type="entry name" value="Tudor_domain_containing"/>
</dbReference>
<feature type="domain" description="Tudor" evidence="4">
    <location>
        <begin position="295"/>
        <end position="354"/>
    </location>
</feature>
<feature type="region of interest" description="Disordered" evidence="2">
    <location>
        <begin position="400"/>
        <end position="422"/>
    </location>
</feature>
<dbReference type="Gene3D" id="3.30.70.330">
    <property type="match status" value="1"/>
</dbReference>
<evidence type="ECO:0000259" key="4">
    <source>
        <dbReference type="PROSITE" id="PS50304"/>
    </source>
</evidence>
<keyword evidence="1" id="KW-0694">RNA-binding</keyword>
<accession>A0A401RRX6</accession>
<comment type="caution">
    <text evidence="5">The sequence shown here is derived from an EMBL/GenBank/DDBJ whole genome shotgun (WGS) entry which is preliminary data.</text>
</comment>
<evidence type="ECO:0000313" key="6">
    <source>
        <dbReference type="Proteomes" id="UP000287033"/>
    </source>
</evidence>
<dbReference type="OMA" id="NRCWVLE"/>
<dbReference type="Pfam" id="PF00567">
    <property type="entry name" value="TUDOR"/>
    <property type="match status" value="1"/>
</dbReference>
<evidence type="ECO:0000313" key="5">
    <source>
        <dbReference type="EMBL" id="GCC20893.1"/>
    </source>
</evidence>
<evidence type="ECO:0000259" key="3">
    <source>
        <dbReference type="PROSITE" id="PS50102"/>
    </source>
</evidence>
<dbReference type="SUPFAM" id="SSF54928">
    <property type="entry name" value="RNA-binding domain, RBD"/>
    <property type="match status" value="1"/>
</dbReference>
<name>A0A401RRX6_CHIPU</name>
<dbReference type="PROSITE" id="PS50102">
    <property type="entry name" value="RRM"/>
    <property type="match status" value="1"/>
</dbReference>
<dbReference type="EMBL" id="BEZZ01002003">
    <property type="protein sequence ID" value="GCC20893.1"/>
    <property type="molecule type" value="Genomic_DNA"/>
</dbReference>
<evidence type="ECO:0000256" key="2">
    <source>
        <dbReference type="SAM" id="MobiDB-lite"/>
    </source>
</evidence>
<protein>
    <recommendedName>
        <fullName evidence="7">RRM domain-containing protein</fullName>
    </recommendedName>
</protein>
<dbReference type="InterPro" id="IPR000504">
    <property type="entry name" value="RRM_dom"/>
</dbReference>
<evidence type="ECO:0008006" key="7">
    <source>
        <dbReference type="Google" id="ProtNLM"/>
    </source>
</evidence>
<dbReference type="SUPFAM" id="SSF63748">
    <property type="entry name" value="Tudor/PWWP/MBT"/>
    <property type="match status" value="1"/>
</dbReference>
<feature type="domain" description="RRM" evidence="3">
    <location>
        <begin position="72"/>
        <end position="166"/>
    </location>
</feature>
<feature type="region of interest" description="Disordered" evidence="2">
    <location>
        <begin position="35"/>
        <end position="73"/>
    </location>
</feature>
<dbReference type="InterPro" id="IPR002999">
    <property type="entry name" value="Tudor"/>
</dbReference>
<dbReference type="InterPro" id="IPR012677">
    <property type="entry name" value="Nucleotide-bd_a/b_plait_sf"/>
</dbReference>
<dbReference type="GO" id="GO:0003723">
    <property type="term" value="F:RNA binding"/>
    <property type="evidence" value="ECO:0007669"/>
    <property type="project" value="UniProtKB-UniRule"/>
</dbReference>
<reference evidence="5 6" key="1">
    <citation type="journal article" date="2018" name="Nat. Ecol. Evol.">
        <title>Shark genomes provide insights into elasmobranch evolution and the origin of vertebrates.</title>
        <authorList>
            <person name="Hara Y"/>
            <person name="Yamaguchi K"/>
            <person name="Onimaru K"/>
            <person name="Kadota M"/>
            <person name="Koyanagi M"/>
            <person name="Keeley SD"/>
            <person name="Tatsumi K"/>
            <person name="Tanaka K"/>
            <person name="Motone F"/>
            <person name="Kageyama Y"/>
            <person name="Nozu R"/>
            <person name="Adachi N"/>
            <person name="Nishimura O"/>
            <person name="Nakagawa R"/>
            <person name="Tanegashima C"/>
            <person name="Kiyatake I"/>
            <person name="Matsumoto R"/>
            <person name="Murakumo K"/>
            <person name="Nishida K"/>
            <person name="Terakita A"/>
            <person name="Kuratani S"/>
            <person name="Sato K"/>
            <person name="Hyodo S Kuraku.S."/>
        </authorList>
    </citation>
    <scope>NUCLEOTIDE SEQUENCE [LARGE SCALE GENOMIC DNA]</scope>
</reference>
<dbReference type="InterPro" id="IPR035979">
    <property type="entry name" value="RBD_domain_sf"/>
</dbReference>
<dbReference type="OrthoDB" id="21643at2759"/>
<dbReference type="Gene3D" id="2.30.30.140">
    <property type="match status" value="1"/>
</dbReference>
<dbReference type="PANTHER" id="PTHR22948">
    <property type="entry name" value="TUDOR DOMAIN CONTAINING PROTEIN"/>
    <property type="match status" value="1"/>
</dbReference>
<dbReference type="Pfam" id="PF00076">
    <property type="entry name" value="RRM_1"/>
    <property type="match status" value="1"/>
</dbReference>
<evidence type="ECO:0000256" key="1">
    <source>
        <dbReference type="PROSITE-ProRule" id="PRU00176"/>
    </source>
</evidence>
<keyword evidence="6" id="KW-1185">Reference proteome</keyword>
<dbReference type="SMART" id="SM00333">
    <property type="entry name" value="TUDOR"/>
    <property type="match status" value="1"/>
</dbReference>
<dbReference type="GO" id="GO:0005739">
    <property type="term" value="C:mitochondrion"/>
    <property type="evidence" value="ECO:0007669"/>
    <property type="project" value="TreeGrafter"/>
</dbReference>
<gene>
    <name evidence="5" type="ORF">chiPu_0019463</name>
</gene>
<dbReference type="GO" id="GO:0034237">
    <property type="term" value="F:protein kinase A regulatory subunit binding"/>
    <property type="evidence" value="ECO:0007669"/>
    <property type="project" value="TreeGrafter"/>
</dbReference>
<dbReference type="GO" id="GO:0016020">
    <property type="term" value="C:membrane"/>
    <property type="evidence" value="ECO:0007669"/>
    <property type="project" value="TreeGrafter"/>
</dbReference>
<dbReference type="SMART" id="SM00360">
    <property type="entry name" value="RRM"/>
    <property type="match status" value="1"/>
</dbReference>